<protein>
    <submittedName>
        <fullName evidence="2">MBL fold metallo-hydrolase</fullName>
    </submittedName>
</protein>
<dbReference type="Pfam" id="PF00753">
    <property type="entry name" value="Lactamase_B"/>
    <property type="match status" value="1"/>
</dbReference>
<evidence type="ECO:0000313" key="3">
    <source>
        <dbReference type="Proteomes" id="UP000824024"/>
    </source>
</evidence>
<dbReference type="PANTHER" id="PTHR13754">
    <property type="entry name" value="METALLO-BETA-LACTAMASE SUPERFAMILY PROTEIN"/>
    <property type="match status" value="1"/>
</dbReference>
<sequence length="280" mass="32008">MKITILNENLTYKRGIRCEHGLSLLIQDGQRQWLFDTGQTDVFLKNAKQMGVSLEDLDGIVLSHGHYDHCGGLETFLRECSRKVPVYVREEAFEEKYADKGKAEKENIGIPWKRDMCPELMTVREKKTSLASGVWLLGNIPYTEGLEDFSPGMFVLRGGAFEKDPMRDEQMLVFETDRGLMVFAGCSHPGILNCLHYVQESFPGKKIYGLLAGMHLMHAGDHRIDWTIRQLEAYDIELLMPVHCTGIRAISRIREHFPERYRKAECGDVIRLETAADINN</sequence>
<dbReference type="InterPro" id="IPR052926">
    <property type="entry name" value="Metallo-beta-lactamase_dom"/>
</dbReference>
<gene>
    <name evidence="2" type="ORF">IAA08_02905</name>
</gene>
<dbReference type="InterPro" id="IPR036866">
    <property type="entry name" value="RibonucZ/Hydroxyglut_hydro"/>
</dbReference>
<feature type="domain" description="Metallo-beta-lactamase" evidence="1">
    <location>
        <begin position="19"/>
        <end position="131"/>
    </location>
</feature>
<dbReference type="Proteomes" id="UP000824024">
    <property type="component" value="Unassembled WGS sequence"/>
</dbReference>
<organism evidence="2 3">
    <name type="scientific">Candidatus Eubacterium avistercoris</name>
    <dbReference type="NCBI Taxonomy" id="2838567"/>
    <lineage>
        <taxon>Bacteria</taxon>
        <taxon>Bacillati</taxon>
        <taxon>Bacillota</taxon>
        <taxon>Clostridia</taxon>
        <taxon>Eubacteriales</taxon>
        <taxon>Eubacteriaceae</taxon>
        <taxon>Eubacterium</taxon>
    </lineage>
</organism>
<name>A0A9D2D1N4_9FIRM</name>
<evidence type="ECO:0000259" key="1">
    <source>
        <dbReference type="Pfam" id="PF00753"/>
    </source>
</evidence>
<dbReference type="PANTHER" id="PTHR13754:SF13">
    <property type="entry name" value="METALLO-BETA-LACTAMASE SUPERFAMILY PROTEIN (AFU_ORTHOLOGUE AFUA_3G07630)"/>
    <property type="match status" value="1"/>
</dbReference>
<dbReference type="Gene3D" id="3.60.15.10">
    <property type="entry name" value="Ribonuclease Z/Hydroxyacylglutathione hydrolase-like"/>
    <property type="match status" value="1"/>
</dbReference>
<dbReference type="GO" id="GO:0016740">
    <property type="term" value="F:transferase activity"/>
    <property type="evidence" value="ECO:0007669"/>
    <property type="project" value="TreeGrafter"/>
</dbReference>
<reference evidence="2" key="2">
    <citation type="submission" date="2021-04" db="EMBL/GenBank/DDBJ databases">
        <authorList>
            <person name="Gilroy R."/>
        </authorList>
    </citation>
    <scope>NUCLEOTIDE SEQUENCE</scope>
    <source>
        <strain evidence="2">CHK192-9172</strain>
    </source>
</reference>
<dbReference type="CDD" id="cd07713">
    <property type="entry name" value="DHPS-like_MBL-fold"/>
    <property type="match status" value="1"/>
</dbReference>
<comment type="caution">
    <text evidence="2">The sequence shown here is derived from an EMBL/GenBank/DDBJ whole genome shotgun (WGS) entry which is preliminary data.</text>
</comment>
<dbReference type="InterPro" id="IPR041712">
    <property type="entry name" value="DHPS-like_MBL-fold"/>
</dbReference>
<dbReference type="EMBL" id="DXCH01000079">
    <property type="protein sequence ID" value="HIZ06870.1"/>
    <property type="molecule type" value="Genomic_DNA"/>
</dbReference>
<proteinExistence type="predicted"/>
<evidence type="ECO:0000313" key="2">
    <source>
        <dbReference type="EMBL" id="HIZ06870.1"/>
    </source>
</evidence>
<dbReference type="InterPro" id="IPR001279">
    <property type="entry name" value="Metallo-B-lactamas"/>
</dbReference>
<reference evidence="2" key="1">
    <citation type="journal article" date="2021" name="PeerJ">
        <title>Extensive microbial diversity within the chicken gut microbiome revealed by metagenomics and culture.</title>
        <authorList>
            <person name="Gilroy R."/>
            <person name="Ravi A."/>
            <person name="Getino M."/>
            <person name="Pursley I."/>
            <person name="Horton D.L."/>
            <person name="Alikhan N.F."/>
            <person name="Baker D."/>
            <person name="Gharbi K."/>
            <person name="Hall N."/>
            <person name="Watson M."/>
            <person name="Adriaenssens E.M."/>
            <person name="Foster-Nyarko E."/>
            <person name="Jarju S."/>
            <person name="Secka A."/>
            <person name="Antonio M."/>
            <person name="Oren A."/>
            <person name="Chaudhuri R.R."/>
            <person name="La Ragione R."/>
            <person name="Hildebrand F."/>
            <person name="Pallen M.J."/>
        </authorList>
    </citation>
    <scope>NUCLEOTIDE SEQUENCE</scope>
    <source>
        <strain evidence="2">CHK192-9172</strain>
    </source>
</reference>
<dbReference type="SUPFAM" id="SSF56281">
    <property type="entry name" value="Metallo-hydrolase/oxidoreductase"/>
    <property type="match status" value="1"/>
</dbReference>
<dbReference type="AlphaFoldDB" id="A0A9D2D1N4"/>
<accession>A0A9D2D1N4</accession>